<dbReference type="Gene3D" id="3.30.2350.10">
    <property type="entry name" value="Pseudouridine synthase"/>
    <property type="match status" value="1"/>
</dbReference>
<dbReference type="InterPro" id="IPR006145">
    <property type="entry name" value="PsdUridine_synth_RsuA/RluA"/>
</dbReference>
<evidence type="ECO:0000313" key="4">
    <source>
        <dbReference type="EMBL" id="CAB5006780.1"/>
    </source>
</evidence>
<dbReference type="PROSITE" id="PS50889">
    <property type="entry name" value="S4"/>
    <property type="match status" value="1"/>
</dbReference>
<accession>A0A6J7ULT6</accession>
<dbReference type="SUPFAM" id="SSF55120">
    <property type="entry name" value="Pseudouridine synthase"/>
    <property type="match status" value="1"/>
</dbReference>
<dbReference type="InterPro" id="IPR002942">
    <property type="entry name" value="S4_RNA-bd"/>
</dbReference>
<dbReference type="NCBIfam" id="TIGR00005">
    <property type="entry name" value="rluA_subfam"/>
    <property type="match status" value="1"/>
</dbReference>
<dbReference type="CDD" id="cd02869">
    <property type="entry name" value="PseudoU_synth_RluA_like"/>
    <property type="match status" value="1"/>
</dbReference>
<dbReference type="PROSITE" id="PS01129">
    <property type="entry name" value="PSI_RLU"/>
    <property type="match status" value="1"/>
</dbReference>
<dbReference type="Gene3D" id="3.10.290.10">
    <property type="entry name" value="RNA-binding S4 domain"/>
    <property type="match status" value="1"/>
</dbReference>
<dbReference type="EMBL" id="CAFBPN010000001">
    <property type="protein sequence ID" value="CAB5006780.1"/>
    <property type="molecule type" value="Genomic_DNA"/>
</dbReference>
<proteinExistence type="inferred from homology"/>
<dbReference type="GO" id="GO:0000455">
    <property type="term" value="P:enzyme-directed rRNA pseudouridine synthesis"/>
    <property type="evidence" value="ECO:0007669"/>
    <property type="project" value="TreeGrafter"/>
</dbReference>
<dbReference type="InterPro" id="IPR006224">
    <property type="entry name" value="PsdUridine_synth_RluA-like_CS"/>
</dbReference>
<sequence length="308" mass="32504">MIEEVLPPALEGDRLDRVVALLADISRAQSSSLISVGGVSIDDVVSVSGKVKVVAGQKISIDPARVPEKELPQGDPSVVLDIVYADDSVVVINKANGLVVHPGAGNMTGTLVNGILALYPEVAGVGEPMRPGIVHRLDIGTTGLMVVARTQKAYESLVDALSDRTVKREYFALTVGHFDAPSGVVDAAIGRDPRDVMRMTIVVDGKFARTHYEVIEEFDTPIPVSTVRCRLETGRTHQIRVHLAAVGHPVVGDGTYGGARAGLPFTRPALHAVKLGFDHPVTGEAMSFDAPMPSDISTLLEGLGVADA</sequence>
<dbReference type="InterPro" id="IPR050188">
    <property type="entry name" value="RluA_PseudoU_synthase"/>
</dbReference>
<dbReference type="GO" id="GO:0003723">
    <property type="term" value="F:RNA binding"/>
    <property type="evidence" value="ECO:0007669"/>
    <property type="project" value="InterPro"/>
</dbReference>
<feature type="domain" description="RNA-binding S4" evidence="3">
    <location>
        <begin position="13"/>
        <end position="72"/>
    </location>
</feature>
<dbReference type="PANTHER" id="PTHR21600">
    <property type="entry name" value="MITOCHONDRIAL RNA PSEUDOURIDINE SYNTHASE"/>
    <property type="match status" value="1"/>
</dbReference>
<name>A0A6J7ULT6_9ZZZZ</name>
<gene>
    <name evidence="4" type="ORF">UFOPK4098_00064</name>
    <name evidence="5" type="ORF">UFOPK4347_01292</name>
</gene>
<protein>
    <submittedName>
        <fullName evidence="5">Unannotated protein</fullName>
    </submittedName>
</protein>
<dbReference type="PANTHER" id="PTHR21600:SF44">
    <property type="entry name" value="RIBOSOMAL LARGE SUBUNIT PSEUDOURIDINE SYNTHASE D"/>
    <property type="match status" value="1"/>
</dbReference>
<evidence type="ECO:0000313" key="5">
    <source>
        <dbReference type="EMBL" id="CAB5066835.1"/>
    </source>
</evidence>
<dbReference type="Pfam" id="PF00849">
    <property type="entry name" value="PseudoU_synth_2"/>
    <property type="match status" value="1"/>
</dbReference>
<dbReference type="SUPFAM" id="SSF55174">
    <property type="entry name" value="Alpha-L RNA-binding motif"/>
    <property type="match status" value="1"/>
</dbReference>
<reference evidence="5" key="1">
    <citation type="submission" date="2020-05" db="EMBL/GenBank/DDBJ databases">
        <authorList>
            <person name="Chiriac C."/>
            <person name="Salcher M."/>
            <person name="Ghai R."/>
            <person name="Kavagutti S V."/>
        </authorList>
    </citation>
    <scope>NUCLEOTIDE SEQUENCE</scope>
</reference>
<dbReference type="InterPro" id="IPR036986">
    <property type="entry name" value="S4_RNA-bd_sf"/>
</dbReference>
<dbReference type="AlphaFoldDB" id="A0A6J7ULT6"/>
<evidence type="ECO:0000256" key="1">
    <source>
        <dbReference type="ARBA" id="ARBA00010876"/>
    </source>
</evidence>
<keyword evidence="2" id="KW-0413">Isomerase</keyword>
<dbReference type="EMBL" id="CAFBQU010000039">
    <property type="protein sequence ID" value="CAB5066835.1"/>
    <property type="molecule type" value="Genomic_DNA"/>
</dbReference>
<evidence type="ECO:0000259" key="3">
    <source>
        <dbReference type="SMART" id="SM00363"/>
    </source>
</evidence>
<dbReference type="InterPro" id="IPR006225">
    <property type="entry name" value="PsdUridine_synth_RluC/D"/>
</dbReference>
<dbReference type="SMART" id="SM00363">
    <property type="entry name" value="S4"/>
    <property type="match status" value="1"/>
</dbReference>
<dbReference type="GO" id="GO:0009982">
    <property type="term" value="F:pseudouridine synthase activity"/>
    <property type="evidence" value="ECO:0007669"/>
    <property type="project" value="InterPro"/>
</dbReference>
<comment type="similarity">
    <text evidence="1">Belongs to the pseudouridine synthase RluA family.</text>
</comment>
<organism evidence="5">
    <name type="scientific">freshwater metagenome</name>
    <dbReference type="NCBI Taxonomy" id="449393"/>
    <lineage>
        <taxon>unclassified sequences</taxon>
        <taxon>metagenomes</taxon>
        <taxon>ecological metagenomes</taxon>
    </lineage>
</organism>
<evidence type="ECO:0000256" key="2">
    <source>
        <dbReference type="ARBA" id="ARBA00023235"/>
    </source>
</evidence>
<dbReference type="InterPro" id="IPR020103">
    <property type="entry name" value="PsdUridine_synth_cat_dom_sf"/>
</dbReference>